<dbReference type="CDD" id="cd07377">
    <property type="entry name" value="WHTH_GntR"/>
    <property type="match status" value="1"/>
</dbReference>
<dbReference type="GO" id="GO:0003677">
    <property type="term" value="F:DNA binding"/>
    <property type="evidence" value="ECO:0007669"/>
    <property type="project" value="UniProtKB-KW"/>
</dbReference>
<feature type="domain" description="HTH gntR-type" evidence="4">
    <location>
        <begin position="20"/>
        <end position="87"/>
    </location>
</feature>
<keyword evidence="3" id="KW-0804">Transcription</keyword>
<evidence type="ECO:0000313" key="5">
    <source>
        <dbReference type="EMBL" id="SFR32240.1"/>
    </source>
</evidence>
<organism evidence="5 6">
    <name type="scientific">Yoonia tamlensis</name>
    <dbReference type="NCBI Taxonomy" id="390270"/>
    <lineage>
        <taxon>Bacteria</taxon>
        <taxon>Pseudomonadati</taxon>
        <taxon>Pseudomonadota</taxon>
        <taxon>Alphaproteobacteria</taxon>
        <taxon>Rhodobacterales</taxon>
        <taxon>Paracoccaceae</taxon>
        <taxon>Yoonia</taxon>
    </lineage>
</organism>
<dbReference type="InterPro" id="IPR000524">
    <property type="entry name" value="Tscrpt_reg_HTH_GntR"/>
</dbReference>
<dbReference type="STRING" id="390270.SAMN04488005_0273"/>
<reference evidence="6" key="1">
    <citation type="submission" date="2016-10" db="EMBL/GenBank/DDBJ databases">
        <authorList>
            <person name="Varghese N."/>
            <person name="Submissions S."/>
        </authorList>
    </citation>
    <scope>NUCLEOTIDE SEQUENCE [LARGE SCALE GENOMIC DNA]</scope>
    <source>
        <strain evidence="6">DSM 26879</strain>
    </source>
</reference>
<keyword evidence="1" id="KW-0805">Transcription regulation</keyword>
<dbReference type="SUPFAM" id="SSF46785">
    <property type="entry name" value="Winged helix' DNA-binding domain"/>
    <property type="match status" value="1"/>
</dbReference>
<dbReference type="Pfam" id="PF00392">
    <property type="entry name" value="GntR"/>
    <property type="match status" value="1"/>
</dbReference>
<dbReference type="RefSeq" id="WP_242650928.1">
    <property type="nucleotide sequence ID" value="NZ_FOYP01000001.1"/>
</dbReference>
<dbReference type="Proteomes" id="UP000199478">
    <property type="component" value="Unassembled WGS sequence"/>
</dbReference>
<dbReference type="InterPro" id="IPR036390">
    <property type="entry name" value="WH_DNA-bd_sf"/>
</dbReference>
<gene>
    <name evidence="5" type="ORF">SAMN04488005_0273</name>
</gene>
<dbReference type="EMBL" id="FOYP01000001">
    <property type="protein sequence ID" value="SFR32240.1"/>
    <property type="molecule type" value="Genomic_DNA"/>
</dbReference>
<keyword evidence="6" id="KW-1185">Reference proteome</keyword>
<proteinExistence type="predicted"/>
<evidence type="ECO:0000256" key="2">
    <source>
        <dbReference type="ARBA" id="ARBA00023125"/>
    </source>
</evidence>
<dbReference type="InterPro" id="IPR011711">
    <property type="entry name" value="GntR_C"/>
</dbReference>
<dbReference type="SMART" id="SM00895">
    <property type="entry name" value="FCD"/>
    <property type="match status" value="1"/>
</dbReference>
<name>A0A1I6FQL1_9RHOB</name>
<dbReference type="Gene3D" id="1.10.10.10">
    <property type="entry name" value="Winged helix-like DNA-binding domain superfamily/Winged helix DNA-binding domain"/>
    <property type="match status" value="1"/>
</dbReference>
<dbReference type="PROSITE" id="PS50949">
    <property type="entry name" value="HTH_GNTR"/>
    <property type="match status" value="1"/>
</dbReference>
<evidence type="ECO:0000256" key="1">
    <source>
        <dbReference type="ARBA" id="ARBA00023015"/>
    </source>
</evidence>
<dbReference type="PANTHER" id="PTHR43537">
    <property type="entry name" value="TRANSCRIPTIONAL REGULATOR, GNTR FAMILY"/>
    <property type="match status" value="1"/>
</dbReference>
<dbReference type="SUPFAM" id="SSF48008">
    <property type="entry name" value="GntR ligand-binding domain-like"/>
    <property type="match status" value="1"/>
</dbReference>
<protein>
    <submittedName>
        <fullName evidence="5">Transcriptional regulator, GntR family</fullName>
    </submittedName>
</protein>
<dbReference type="Pfam" id="PF07729">
    <property type="entry name" value="FCD"/>
    <property type="match status" value="1"/>
</dbReference>
<accession>A0A1I6FQL1</accession>
<dbReference type="InterPro" id="IPR008920">
    <property type="entry name" value="TF_FadR/GntR_C"/>
</dbReference>
<sequence length="235" mass="25989">MANTTQIISGARADIENLDGPLAQRVYAALRDAILDMALAPGEVLRKSAICEQFGVSRSPVAEALTRLSGEGLVDIIPQSATRVTRFSLAAIREECFLRDAVEVAAVKRVATTRTEDQLLQLSRNLRLQALLVEDKDFHGFFEADEAFHAMLLEFTGFPSVTAIAKQLSLQLRRARVLMLPEEGRPAGTVIEHTAVVDAIRAGDEDAAARAMRHHLGQLIVRIEPLERQYPDYFR</sequence>
<dbReference type="SMART" id="SM00345">
    <property type="entry name" value="HTH_GNTR"/>
    <property type="match status" value="1"/>
</dbReference>
<dbReference type="Gene3D" id="1.20.120.530">
    <property type="entry name" value="GntR ligand-binding domain-like"/>
    <property type="match status" value="1"/>
</dbReference>
<dbReference type="AlphaFoldDB" id="A0A1I6FQL1"/>
<evidence type="ECO:0000313" key="6">
    <source>
        <dbReference type="Proteomes" id="UP000199478"/>
    </source>
</evidence>
<dbReference type="InterPro" id="IPR036388">
    <property type="entry name" value="WH-like_DNA-bd_sf"/>
</dbReference>
<evidence type="ECO:0000259" key="4">
    <source>
        <dbReference type="PROSITE" id="PS50949"/>
    </source>
</evidence>
<evidence type="ECO:0000256" key="3">
    <source>
        <dbReference type="ARBA" id="ARBA00023163"/>
    </source>
</evidence>
<dbReference type="GO" id="GO:0003700">
    <property type="term" value="F:DNA-binding transcription factor activity"/>
    <property type="evidence" value="ECO:0007669"/>
    <property type="project" value="InterPro"/>
</dbReference>
<dbReference type="PANTHER" id="PTHR43537:SF45">
    <property type="entry name" value="GNTR FAMILY REGULATORY PROTEIN"/>
    <property type="match status" value="1"/>
</dbReference>
<keyword evidence="2" id="KW-0238">DNA-binding</keyword>